<reference evidence="2 4" key="2">
    <citation type="submission" date="2018-06" db="EMBL/GenBank/DDBJ databases">
        <authorList>
            <consortium name="Pathogen Informatics"/>
            <person name="Doyle S."/>
        </authorList>
    </citation>
    <scope>NUCLEOTIDE SEQUENCE [LARGE SCALE GENOMIC DNA]</scope>
    <source>
        <strain evidence="2 4">NCTC12022</strain>
    </source>
</reference>
<evidence type="ECO:0000313" key="4">
    <source>
        <dbReference type="Proteomes" id="UP000251942"/>
    </source>
</evidence>
<dbReference type="EMBL" id="LNYB01000014">
    <property type="protein sequence ID" value="KTD03680.1"/>
    <property type="molecule type" value="Genomic_DNA"/>
</dbReference>
<dbReference type="OrthoDB" id="9789109at2"/>
<reference evidence="1 3" key="1">
    <citation type="submission" date="2015-11" db="EMBL/GenBank/DDBJ databases">
        <title>Genomic analysis of 38 Legionella species identifies large and diverse effector repertoires.</title>
        <authorList>
            <person name="Burstein D."/>
            <person name="Amaro F."/>
            <person name="Zusman T."/>
            <person name="Lifshitz Z."/>
            <person name="Cohen O."/>
            <person name="Gilbert J.A."/>
            <person name="Pupko T."/>
            <person name="Shuman H.A."/>
            <person name="Segal G."/>
        </authorList>
    </citation>
    <scope>NUCLEOTIDE SEQUENCE [LARGE SCALE GENOMIC DNA]</scope>
    <source>
        <strain evidence="1 3">WO-44C</strain>
    </source>
</reference>
<dbReference type="InterPro" id="IPR007438">
    <property type="entry name" value="DUF488"/>
</dbReference>
<dbReference type="PIRSF" id="PIRSF024492">
    <property type="entry name" value="UCP024492"/>
    <property type="match status" value="1"/>
</dbReference>
<dbReference type="AlphaFoldDB" id="A0A0W0U6Z5"/>
<keyword evidence="3" id="KW-1185">Reference proteome</keyword>
<sequence>MPRLYTIGHSTHSLQEFMAILDVYHISHLVDVRTVPKSRHVPWFNKDEFSVSLAKEAIRYTHLSKLGGLRKGSPTSINTGWRNASFRSYADYMQTKPFYEGLKELHELIKNNTAVAIMCAEAVPWRCHRSLIADAEIIRNIKVFDIISKRSIQPHKLTDFAVVNRQTRPFQIYYPKP</sequence>
<accession>A0A0W0U6Z5</accession>
<dbReference type="PANTHER" id="PTHR39337:SF1">
    <property type="entry name" value="BLR5642 PROTEIN"/>
    <property type="match status" value="1"/>
</dbReference>
<dbReference type="EMBL" id="UASS01000001">
    <property type="protein sequence ID" value="SPX59261.1"/>
    <property type="molecule type" value="Genomic_DNA"/>
</dbReference>
<name>A0A0W0U6Z5_9GAMM</name>
<dbReference type="PATRIC" id="fig|453.4.peg.462"/>
<proteinExistence type="predicted"/>
<dbReference type="RefSeq" id="WP_058443644.1">
    <property type="nucleotide sequence ID" value="NZ_CAAAHT010000025.1"/>
</dbReference>
<evidence type="ECO:0000313" key="2">
    <source>
        <dbReference type="EMBL" id="SPX59261.1"/>
    </source>
</evidence>
<protein>
    <submittedName>
        <fullName evidence="2">Uncharacterized conserved protein</fullName>
    </submittedName>
</protein>
<organism evidence="1 3">
    <name type="scientific">Legionella feeleii</name>
    <dbReference type="NCBI Taxonomy" id="453"/>
    <lineage>
        <taxon>Bacteria</taxon>
        <taxon>Pseudomonadati</taxon>
        <taxon>Pseudomonadota</taxon>
        <taxon>Gammaproteobacteria</taxon>
        <taxon>Legionellales</taxon>
        <taxon>Legionellaceae</taxon>
        <taxon>Legionella</taxon>
    </lineage>
</organism>
<dbReference type="InterPro" id="IPR014519">
    <property type="entry name" value="UCP024492"/>
</dbReference>
<dbReference type="PANTHER" id="PTHR39337">
    <property type="entry name" value="BLR5642 PROTEIN"/>
    <property type="match status" value="1"/>
</dbReference>
<evidence type="ECO:0000313" key="3">
    <source>
        <dbReference type="Proteomes" id="UP000054698"/>
    </source>
</evidence>
<evidence type="ECO:0000313" key="1">
    <source>
        <dbReference type="EMBL" id="KTD03680.1"/>
    </source>
</evidence>
<dbReference type="Proteomes" id="UP000251942">
    <property type="component" value="Unassembled WGS sequence"/>
</dbReference>
<dbReference type="Pfam" id="PF04343">
    <property type="entry name" value="DUF488"/>
    <property type="match status" value="1"/>
</dbReference>
<dbReference type="STRING" id="453.Lfee_0426"/>
<gene>
    <name evidence="1" type="ORF">Lfee_0426</name>
    <name evidence="2" type="ORF">NCTC12022_00082</name>
</gene>
<dbReference type="Proteomes" id="UP000054698">
    <property type="component" value="Unassembled WGS sequence"/>
</dbReference>